<feature type="compositionally biased region" description="Basic and acidic residues" evidence="1">
    <location>
        <begin position="1"/>
        <end position="43"/>
    </location>
</feature>
<dbReference type="EMBL" id="JAVYJV010000009">
    <property type="protein sequence ID" value="KAK4362444.1"/>
    <property type="molecule type" value="Genomic_DNA"/>
</dbReference>
<dbReference type="AlphaFoldDB" id="A0AAE1S117"/>
<evidence type="ECO:0000313" key="3">
    <source>
        <dbReference type="Proteomes" id="UP001291623"/>
    </source>
</evidence>
<name>A0AAE1S117_9SOLA</name>
<reference evidence="2" key="1">
    <citation type="submission" date="2023-12" db="EMBL/GenBank/DDBJ databases">
        <title>Genome assembly of Anisodus tanguticus.</title>
        <authorList>
            <person name="Wang Y.-J."/>
        </authorList>
    </citation>
    <scope>NUCLEOTIDE SEQUENCE</scope>
    <source>
        <strain evidence="2">KB-2021</strain>
        <tissue evidence="2">Leaf</tissue>
    </source>
</reference>
<gene>
    <name evidence="2" type="ORF">RND71_017685</name>
</gene>
<evidence type="ECO:0000313" key="2">
    <source>
        <dbReference type="EMBL" id="KAK4362444.1"/>
    </source>
</evidence>
<dbReference type="Proteomes" id="UP001291623">
    <property type="component" value="Unassembled WGS sequence"/>
</dbReference>
<accession>A0AAE1S117</accession>
<feature type="region of interest" description="Disordered" evidence="1">
    <location>
        <begin position="1"/>
        <end position="82"/>
    </location>
</feature>
<sequence length="141" mass="16399">MPETEDTGKNDGATKTENEEIYEKEKYSDEDGKDDKVEKEGKDKKKKKKKKKDKNEKKDEKDNKKNKKDKKEKNPNDYKDLEKLKLKVEKIDAKMQDLEDKREVILELFSEAGKIAANASAARLPFDPLSSHLTRKKKQAK</sequence>
<evidence type="ECO:0000256" key="1">
    <source>
        <dbReference type="SAM" id="MobiDB-lite"/>
    </source>
</evidence>
<keyword evidence="3" id="KW-1185">Reference proteome</keyword>
<feature type="compositionally biased region" description="Basic and acidic residues" evidence="1">
    <location>
        <begin position="53"/>
        <end position="82"/>
    </location>
</feature>
<comment type="caution">
    <text evidence="2">The sequence shown here is derived from an EMBL/GenBank/DDBJ whole genome shotgun (WGS) entry which is preliminary data.</text>
</comment>
<organism evidence="2 3">
    <name type="scientific">Anisodus tanguticus</name>
    <dbReference type="NCBI Taxonomy" id="243964"/>
    <lineage>
        <taxon>Eukaryota</taxon>
        <taxon>Viridiplantae</taxon>
        <taxon>Streptophyta</taxon>
        <taxon>Embryophyta</taxon>
        <taxon>Tracheophyta</taxon>
        <taxon>Spermatophyta</taxon>
        <taxon>Magnoliopsida</taxon>
        <taxon>eudicotyledons</taxon>
        <taxon>Gunneridae</taxon>
        <taxon>Pentapetalae</taxon>
        <taxon>asterids</taxon>
        <taxon>lamiids</taxon>
        <taxon>Solanales</taxon>
        <taxon>Solanaceae</taxon>
        <taxon>Solanoideae</taxon>
        <taxon>Hyoscyameae</taxon>
        <taxon>Anisodus</taxon>
    </lineage>
</organism>
<protein>
    <submittedName>
        <fullName evidence="2">Uncharacterized protein</fullName>
    </submittedName>
</protein>
<proteinExistence type="predicted"/>